<feature type="transmembrane region" description="Helical" evidence="1">
    <location>
        <begin position="104"/>
        <end position="127"/>
    </location>
</feature>
<keyword evidence="1" id="KW-0472">Membrane</keyword>
<dbReference type="RefSeq" id="WP_132743616.1">
    <property type="nucleotide sequence ID" value="NZ_SLXK01000003.1"/>
</dbReference>
<dbReference type="EMBL" id="SLXK01000003">
    <property type="protein sequence ID" value="TCP31130.1"/>
    <property type="molecule type" value="Genomic_DNA"/>
</dbReference>
<keyword evidence="1" id="KW-1133">Transmembrane helix</keyword>
<protein>
    <submittedName>
        <fullName evidence="2">Uncharacterized protein DUF1189</fullName>
    </submittedName>
</protein>
<evidence type="ECO:0000313" key="3">
    <source>
        <dbReference type="Proteomes" id="UP000295416"/>
    </source>
</evidence>
<feature type="transmembrane region" description="Helical" evidence="1">
    <location>
        <begin position="25"/>
        <end position="49"/>
    </location>
</feature>
<accession>A0A4R2P833</accession>
<dbReference type="AlphaFoldDB" id="A0A4R2P833"/>
<keyword evidence="1" id="KW-0812">Transmembrane</keyword>
<evidence type="ECO:0000256" key="1">
    <source>
        <dbReference type="SAM" id="Phobius"/>
    </source>
</evidence>
<reference evidence="2 3" key="1">
    <citation type="submission" date="2019-03" db="EMBL/GenBank/DDBJ databases">
        <title>Genomic Encyclopedia of Type Strains, Phase IV (KMG-IV): sequencing the most valuable type-strain genomes for metagenomic binning, comparative biology and taxonomic classification.</title>
        <authorList>
            <person name="Goeker M."/>
        </authorList>
    </citation>
    <scope>NUCLEOTIDE SEQUENCE [LARGE SCALE GENOMIC DNA]</scope>
    <source>
        <strain evidence="2 3">DSM 19377</strain>
    </source>
</reference>
<gene>
    <name evidence="2" type="ORF">EV207_1035</name>
</gene>
<dbReference type="OrthoDB" id="1903376at2"/>
<evidence type="ECO:0000313" key="2">
    <source>
        <dbReference type="EMBL" id="TCP31130.1"/>
    </source>
</evidence>
<comment type="caution">
    <text evidence="2">The sequence shown here is derived from an EMBL/GenBank/DDBJ whole genome shotgun (WGS) entry which is preliminary data.</text>
</comment>
<dbReference type="Pfam" id="PF06691">
    <property type="entry name" value="DUF1189"/>
    <property type="match status" value="1"/>
</dbReference>
<feature type="transmembrane region" description="Helical" evidence="1">
    <location>
        <begin position="61"/>
        <end position="92"/>
    </location>
</feature>
<organism evidence="2 3">
    <name type="scientific">Scopulibacillus darangshiensis</name>
    <dbReference type="NCBI Taxonomy" id="442528"/>
    <lineage>
        <taxon>Bacteria</taxon>
        <taxon>Bacillati</taxon>
        <taxon>Bacillota</taxon>
        <taxon>Bacilli</taxon>
        <taxon>Bacillales</taxon>
        <taxon>Sporolactobacillaceae</taxon>
        <taxon>Scopulibacillus</taxon>
    </lineage>
</organism>
<dbReference type="InterPro" id="IPR009574">
    <property type="entry name" value="DUF1189"/>
</dbReference>
<feature type="transmembrane region" description="Helical" evidence="1">
    <location>
        <begin position="133"/>
        <end position="152"/>
    </location>
</feature>
<dbReference type="Proteomes" id="UP000295416">
    <property type="component" value="Unassembled WGS sequence"/>
</dbReference>
<keyword evidence="3" id="KW-1185">Reference proteome</keyword>
<sequence>MTVLKQLWNNLFHPRKSSMYRFQKITTTIMYVFLLTAIVTLCLSPSTLISFYTKNPSLSSIFVPIMVIFYFFVIACFIFVAITMLACLGFLIKKTLQRRLSFQHVWSLTANAITWPTVILAVIETIYSLPPLFFSAYILICIIILASMIQAVPKPKPRTIKRSGRPV</sequence>
<name>A0A4R2P833_9BACL</name>
<proteinExistence type="predicted"/>